<protein>
    <submittedName>
        <fullName evidence="1">Uncharacterized protein</fullName>
    </submittedName>
</protein>
<dbReference type="Proteomes" id="UP001336020">
    <property type="component" value="Unassembled WGS sequence"/>
</dbReference>
<evidence type="ECO:0000313" key="1">
    <source>
        <dbReference type="EMBL" id="MEE2062197.1"/>
    </source>
</evidence>
<name>A0ABU7LLV3_9NOCA</name>
<sequence>MAAVTGLLVDRLGEILTTTVRCPCGASVTARRRVVLDTRNPALNTCVDLDFGPTRAFLIEHRPHRARGNR</sequence>
<dbReference type="RefSeq" id="WP_054807891.1">
    <property type="nucleotide sequence ID" value="NZ_JAUTXY010000030.1"/>
</dbReference>
<evidence type="ECO:0000313" key="2">
    <source>
        <dbReference type="Proteomes" id="UP001336020"/>
    </source>
</evidence>
<organism evidence="1 2">
    <name type="scientific">Rhodococcus artemisiae</name>
    <dbReference type="NCBI Taxonomy" id="714159"/>
    <lineage>
        <taxon>Bacteria</taxon>
        <taxon>Bacillati</taxon>
        <taxon>Actinomycetota</taxon>
        <taxon>Actinomycetes</taxon>
        <taxon>Mycobacteriales</taxon>
        <taxon>Nocardiaceae</taxon>
        <taxon>Rhodococcus</taxon>
    </lineage>
</organism>
<keyword evidence="2" id="KW-1185">Reference proteome</keyword>
<accession>A0ABU7LLV3</accession>
<gene>
    <name evidence="1" type="ORF">Q7514_32200</name>
</gene>
<reference evidence="1 2" key="1">
    <citation type="submission" date="2023-07" db="EMBL/GenBank/DDBJ databases">
        <authorList>
            <person name="Girao M."/>
            <person name="Carvalho M.F."/>
        </authorList>
    </citation>
    <scope>NUCLEOTIDE SEQUENCE [LARGE SCALE GENOMIC DNA]</scope>
    <source>
        <strain evidence="1 2">YIM65754</strain>
    </source>
</reference>
<dbReference type="EMBL" id="JAUTXY010000030">
    <property type="protein sequence ID" value="MEE2062197.1"/>
    <property type="molecule type" value="Genomic_DNA"/>
</dbReference>
<proteinExistence type="predicted"/>
<comment type="caution">
    <text evidence="1">The sequence shown here is derived from an EMBL/GenBank/DDBJ whole genome shotgun (WGS) entry which is preliminary data.</text>
</comment>